<evidence type="ECO:0000313" key="2">
    <source>
        <dbReference type="Proteomes" id="UP001205105"/>
    </source>
</evidence>
<gene>
    <name evidence="1" type="ORF">COHA_005686</name>
</gene>
<protein>
    <submittedName>
        <fullName evidence="1">Uncharacterized protein</fullName>
    </submittedName>
</protein>
<sequence>MAEERPAQGPPAWVACLPNPQAAQVAWQDLQGEWGPVEEAVSLLCGRGSGQSEQREALLKVHQRLLELGPRAAYATAFEAYMLHAGGRLEKERGGEGAAAALLAAVAFAIDAQQEAGAPAALRAMLGPAASVAAAVVQHAAGQKPPPRLSLSGLMSALASLLLDCAKLDLAAFTADLATAEAALRCAVAAGSMAAARGSAPQRSALWGELLPAAFKAVRKLVAADDMDEHALLAGERWAFVRACGALLALALSATENLRLDVSLSDALQPLDRQEVAQGAVTLAHQLGCCYRDRLVKEPPPDVATQAQLADVLGWLSKALQLLSLLLQHGGQMEAFLDDGGVMSLCLHLSKYPVIHANLPPSHAAHAVDCQVVELLTYALNNSKRARELLSEGDQGSGGSGIKILLAALAAAPGLQTLLADAVVHSQLARWTFKRSLLKCLEAAVLTTSEHRKEILANDGVGVIVRSCRWRPHDPAFRPKQEAQLVRANPAFVRGIAGNAFSCLCIASQNLDDDKSYWNQVASKLAEATSADELMSFHKWMPAGQDAAQALLNADKLSCSWGLHTALWRLLHPLTYNNKEQRAVFAANRDYIRTAAAALSLPNSDEALTKGRVCAFKPTVMYILYNAAIIDDACRQEQLKLGVHERALELLCQSFQMAGEQDRRILKAAATSKRGKQGGAGTAATAAKDAKTFQAGVGGQADAASLLLEGLLLK</sequence>
<evidence type="ECO:0000313" key="1">
    <source>
        <dbReference type="EMBL" id="KAI7840530.1"/>
    </source>
</evidence>
<dbReference type="EMBL" id="JADXDR010000078">
    <property type="protein sequence ID" value="KAI7840530.1"/>
    <property type="molecule type" value="Genomic_DNA"/>
</dbReference>
<name>A0AAD5H532_9CHLO</name>
<organism evidence="1 2">
    <name type="scientific">Chlorella ohadii</name>
    <dbReference type="NCBI Taxonomy" id="2649997"/>
    <lineage>
        <taxon>Eukaryota</taxon>
        <taxon>Viridiplantae</taxon>
        <taxon>Chlorophyta</taxon>
        <taxon>core chlorophytes</taxon>
        <taxon>Trebouxiophyceae</taxon>
        <taxon>Chlorellales</taxon>
        <taxon>Chlorellaceae</taxon>
        <taxon>Chlorella clade</taxon>
        <taxon>Chlorella</taxon>
    </lineage>
</organism>
<accession>A0AAD5H532</accession>
<reference evidence="1" key="1">
    <citation type="submission" date="2020-11" db="EMBL/GenBank/DDBJ databases">
        <title>Chlorella ohadii genome sequencing and assembly.</title>
        <authorList>
            <person name="Murik O."/>
            <person name="Treves H."/>
            <person name="Kedem I."/>
            <person name="Shotland Y."/>
            <person name="Kaplan A."/>
        </authorList>
    </citation>
    <scope>NUCLEOTIDE SEQUENCE</scope>
    <source>
        <strain evidence="1">1</strain>
    </source>
</reference>
<dbReference type="PROSITE" id="PS51257">
    <property type="entry name" value="PROKAR_LIPOPROTEIN"/>
    <property type="match status" value="1"/>
</dbReference>
<proteinExistence type="predicted"/>
<feature type="non-terminal residue" evidence="1">
    <location>
        <position position="1"/>
    </location>
</feature>
<comment type="caution">
    <text evidence="1">The sequence shown here is derived from an EMBL/GenBank/DDBJ whole genome shotgun (WGS) entry which is preliminary data.</text>
</comment>
<dbReference type="AlphaFoldDB" id="A0AAD5H532"/>
<keyword evidence="2" id="KW-1185">Reference proteome</keyword>
<dbReference type="Proteomes" id="UP001205105">
    <property type="component" value="Unassembled WGS sequence"/>
</dbReference>